<evidence type="ECO:0000256" key="10">
    <source>
        <dbReference type="SAM" id="Coils"/>
    </source>
</evidence>
<evidence type="ECO:0000256" key="3">
    <source>
        <dbReference type="ARBA" id="ARBA00013738"/>
    </source>
</evidence>
<accession>A0AAV8Z3E7</accession>
<dbReference type="GO" id="GO:0044782">
    <property type="term" value="P:cilium organization"/>
    <property type="evidence" value="ECO:0007669"/>
    <property type="project" value="TreeGrafter"/>
</dbReference>
<dbReference type="PANTHER" id="PTHR14871:SF1">
    <property type="entry name" value="DYNEIN REGULATORY COMPLEX PROTEIN 9"/>
    <property type="match status" value="1"/>
</dbReference>
<keyword evidence="10" id="KW-0175">Coiled coil</keyword>
<evidence type="ECO:0000256" key="5">
    <source>
        <dbReference type="ARBA" id="ARBA00022846"/>
    </source>
</evidence>
<evidence type="ECO:0000256" key="8">
    <source>
        <dbReference type="ARBA" id="ARBA00023273"/>
    </source>
</evidence>
<evidence type="ECO:0000256" key="9">
    <source>
        <dbReference type="ARBA" id="ARBA00032183"/>
    </source>
</evidence>
<evidence type="ECO:0000256" key="1">
    <source>
        <dbReference type="ARBA" id="ARBA00004611"/>
    </source>
</evidence>
<evidence type="ECO:0000313" key="12">
    <source>
        <dbReference type="Proteomes" id="UP001162156"/>
    </source>
</evidence>
<keyword evidence="7" id="KW-0206">Cytoskeleton</keyword>
<comment type="caution">
    <text evidence="11">The sequence shown here is derived from an EMBL/GenBank/DDBJ whole genome shotgun (WGS) entry which is preliminary data.</text>
</comment>
<keyword evidence="4" id="KW-0963">Cytoplasm</keyword>
<protein>
    <recommendedName>
        <fullName evidence="3">Dynein regulatory complex protein 9</fullName>
    </recommendedName>
    <alternativeName>
        <fullName evidence="9">IQ domain-containing protein G</fullName>
    </alternativeName>
</protein>
<keyword evidence="5" id="KW-0282">Flagellum</keyword>
<sequence>MNELQEENGSDYLPPNLCLEICISGFEEVLEQLTILSKMYSWPDLDQINVTYKTVKERFSESAVQTTERQMNNVLIFKNKCAFITAVFKTAVEELRENGSYNELLNIINVFKMTKYDEEKLKEDTLRKQAELKKFQNIFQEDTQFYHRKIEECMADTGKIKDEIEDFKIVSEIKLNYVRKWDNSKIEMNETLLSKNEQEKMDKIKKIDTDIYKEVRVHQEILAAFQQMQQDLEFEIDRWKIKYNNDLTELDKKINQLKEEQGKQEDKTRKLKEVYSNRQKQIDSFKEYKIKQQEMKLDMEQRSKAVTKIQAWWRGTMVLKGFGKFRKKKDKKGKKRVLN</sequence>
<dbReference type="PROSITE" id="PS50096">
    <property type="entry name" value="IQ"/>
    <property type="match status" value="1"/>
</dbReference>
<keyword evidence="8" id="KW-0966">Cell projection</keyword>
<evidence type="ECO:0000256" key="4">
    <source>
        <dbReference type="ARBA" id="ARBA00022490"/>
    </source>
</evidence>
<comment type="subcellular location">
    <subcellularLocation>
        <location evidence="1">Cytoplasm</location>
        <location evidence="1">Cytoskeleton</location>
        <location evidence="1">Flagellum axoneme</location>
    </subcellularLocation>
</comment>
<organism evidence="11 12">
    <name type="scientific">Rhamnusium bicolor</name>
    <dbReference type="NCBI Taxonomy" id="1586634"/>
    <lineage>
        <taxon>Eukaryota</taxon>
        <taxon>Metazoa</taxon>
        <taxon>Ecdysozoa</taxon>
        <taxon>Arthropoda</taxon>
        <taxon>Hexapoda</taxon>
        <taxon>Insecta</taxon>
        <taxon>Pterygota</taxon>
        <taxon>Neoptera</taxon>
        <taxon>Endopterygota</taxon>
        <taxon>Coleoptera</taxon>
        <taxon>Polyphaga</taxon>
        <taxon>Cucujiformia</taxon>
        <taxon>Chrysomeloidea</taxon>
        <taxon>Cerambycidae</taxon>
        <taxon>Lepturinae</taxon>
        <taxon>Rhagiini</taxon>
        <taxon>Rhamnusium</taxon>
    </lineage>
</organism>
<evidence type="ECO:0000256" key="6">
    <source>
        <dbReference type="ARBA" id="ARBA00023069"/>
    </source>
</evidence>
<dbReference type="GO" id="GO:0031514">
    <property type="term" value="C:motile cilium"/>
    <property type="evidence" value="ECO:0007669"/>
    <property type="project" value="TreeGrafter"/>
</dbReference>
<dbReference type="EMBL" id="JANEYF010001768">
    <property type="protein sequence ID" value="KAJ8957613.1"/>
    <property type="molecule type" value="Genomic_DNA"/>
</dbReference>
<dbReference type="AlphaFoldDB" id="A0AAV8Z3E7"/>
<dbReference type="PANTHER" id="PTHR14871">
    <property type="entry name" value="DYNEIN REGULATORY COMPLEX PROTEIN 9"/>
    <property type="match status" value="1"/>
</dbReference>
<dbReference type="Proteomes" id="UP001162156">
    <property type="component" value="Unassembled WGS sequence"/>
</dbReference>
<evidence type="ECO:0000256" key="2">
    <source>
        <dbReference type="ARBA" id="ARBA00008222"/>
    </source>
</evidence>
<dbReference type="InterPro" id="IPR000048">
    <property type="entry name" value="IQ_motif_EF-hand-BS"/>
</dbReference>
<comment type="similarity">
    <text evidence="2">Belongs to the DRC9 family.</text>
</comment>
<dbReference type="InterPro" id="IPR042618">
    <property type="entry name" value="IQCG"/>
</dbReference>
<name>A0AAV8Z3E7_9CUCU</name>
<dbReference type="Pfam" id="PF00612">
    <property type="entry name" value="IQ"/>
    <property type="match status" value="1"/>
</dbReference>
<keyword evidence="12" id="KW-1185">Reference proteome</keyword>
<gene>
    <name evidence="11" type="ORF">NQ314_006516</name>
</gene>
<keyword evidence="6" id="KW-0969">Cilium</keyword>
<reference evidence="11" key="1">
    <citation type="journal article" date="2023" name="Insect Mol. Biol.">
        <title>Genome sequencing provides insights into the evolution of gene families encoding plant cell wall-degrading enzymes in longhorned beetles.</title>
        <authorList>
            <person name="Shin N.R."/>
            <person name="Okamura Y."/>
            <person name="Kirsch R."/>
            <person name="Pauchet Y."/>
        </authorList>
    </citation>
    <scope>NUCLEOTIDE SEQUENCE</scope>
    <source>
        <strain evidence="11">RBIC_L_NR</strain>
    </source>
</reference>
<dbReference type="GO" id="GO:0005737">
    <property type="term" value="C:cytoplasm"/>
    <property type="evidence" value="ECO:0007669"/>
    <property type="project" value="TreeGrafter"/>
</dbReference>
<proteinExistence type="inferred from homology"/>
<evidence type="ECO:0000256" key="7">
    <source>
        <dbReference type="ARBA" id="ARBA00023212"/>
    </source>
</evidence>
<feature type="coiled-coil region" evidence="10">
    <location>
        <begin position="240"/>
        <end position="274"/>
    </location>
</feature>
<evidence type="ECO:0000313" key="11">
    <source>
        <dbReference type="EMBL" id="KAJ8957613.1"/>
    </source>
</evidence>